<sequence>MFYDGDLSSAISTALQERKAVLCFVYDNSTEASREWETVLRDPSISLAISSQTVAVRLNKGSEEAGFLDSICPITSTPAIIVIKDARVHENLQSADVPTEQLKSRLASAFGVQQDGGAGTFQEPQSRQSEPEDESSEYLHLEPASGDSNNAYEALRKRTQELLDDGKSLEEIFQAQLALLNNSPLLHAEVERLRGDGSVKELSESARLRLLQLPADAIRLPIEDDPALTQSIPSEPRQPVPSSPVANPPAPVPAGEQVYTTQNRVITSPPPPPAPRRQAEPPAPAHALPPSGPSTELSDKQKAQRAEYIKMQRDREQKQRDERERIKAQIKADREERRLMDEMRKQGQTQENSSTSSYARSRTSIANARGDVRVQVRTFDGSTLRNTFPPTSTITKDIRPWIDSATSTSSPNRTSGVPYNLKLILTPLPNRTIEAGEEDTELFDLGIVGSCTLVMVPVKGYVDSYASGGMGLGGGLLGGVVSGGYNLVSGTAGMVFGGVRSLLGYGPGNADQTAPTSGGTENTSQPPGAGNSVRIRTLADQRAEDAAKRDQQFYNGNQLNFQPNDEDHKKD</sequence>
<dbReference type="PROSITE" id="PS50033">
    <property type="entry name" value="UBX"/>
    <property type="match status" value="1"/>
</dbReference>
<dbReference type="EMBL" id="LVYI01000001">
    <property type="protein sequence ID" value="OAP65000.1"/>
    <property type="molecule type" value="Genomic_DNA"/>
</dbReference>
<comment type="caution">
    <text evidence="3">The sequence shown here is derived from an EMBL/GenBank/DDBJ whole genome shotgun (WGS) entry which is preliminary data.</text>
</comment>
<dbReference type="InterPro" id="IPR029071">
    <property type="entry name" value="Ubiquitin-like_domsf"/>
</dbReference>
<feature type="region of interest" description="Disordered" evidence="1">
    <location>
        <begin position="507"/>
        <end position="571"/>
    </location>
</feature>
<proteinExistence type="predicted"/>
<organism evidence="3 4">
    <name type="scientific">Fonsecaea erecta</name>
    <dbReference type="NCBI Taxonomy" id="1367422"/>
    <lineage>
        <taxon>Eukaryota</taxon>
        <taxon>Fungi</taxon>
        <taxon>Dikarya</taxon>
        <taxon>Ascomycota</taxon>
        <taxon>Pezizomycotina</taxon>
        <taxon>Eurotiomycetes</taxon>
        <taxon>Chaetothyriomycetidae</taxon>
        <taxon>Chaetothyriales</taxon>
        <taxon>Herpotrichiellaceae</taxon>
        <taxon>Fonsecaea</taxon>
    </lineage>
</organism>
<name>A0A178ZYQ8_9EURO</name>
<dbReference type="GO" id="GO:0036503">
    <property type="term" value="P:ERAD pathway"/>
    <property type="evidence" value="ECO:0007669"/>
    <property type="project" value="TreeGrafter"/>
</dbReference>
<dbReference type="CDD" id="cd01767">
    <property type="entry name" value="UBX"/>
    <property type="match status" value="1"/>
</dbReference>
<dbReference type="Proteomes" id="UP000078343">
    <property type="component" value="Unassembled WGS sequence"/>
</dbReference>
<dbReference type="Pfam" id="PF00789">
    <property type="entry name" value="UBX"/>
    <property type="match status" value="1"/>
</dbReference>
<dbReference type="AlphaFoldDB" id="A0A178ZYQ8"/>
<accession>A0A178ZYQ8</accession>
<evidence type="ECO:0000313" key="3">
    <source>
        <dbReference type="EMBL" id="OAP65000.1"/>
    </source>
</evidence>
<dbReference type="SUPFAM" id="SSF54236">
    <property type="entry name" value="Ubiquitin-like"/>
    <property type="match status" value="1"/>
</dbReference>
<evidence type="ECO:0000256" key="1">
    <source>
        <dbReference type="SAM" id="MobiDB-lite"/>
    </source>
</evidence>
<dbReference type="GeneID" id="30005142"/>
<protein>
    <recommendedName>
        <fullName evidence="2">UBX domain-containing protein</fullName>
    </recommendedName>
</protein>
<feature type="compositionally biased region" description="Polar residues" evidence="1">
    <location>
        <begin position="510"/>
        <end position="526"/>
    </location>
</feature>
<feature type="domain" description="UBX" evidence="2">
    <location>
        <begin position="367"/>
        <end position="455"/>
    </location>
</feature>
<dbReference type="STRING" id="1367422.A0A178ZYQ8"/>
<gene>
    <name evidence="3" type="ORF">AYL99_00972</name>
</gene>
<evidence type="ECO:0000259" key="2">
    <source>
        <dbReference type="PROSITE" id="PS50033"/>
    </source>
</evidence>
<dbReference type="InterPro" id="IPR001012">
    <property type="entry name" value="UBX_dom"/>
</dbReference>
<dbReference type="PANTHER" id="PTHR46424">
    <property type="entry name" value="UBX DOMAIN-CONTAINING PROTEIN 4"/>
    <property type="match status" value="1"/>
</dbReference>
<feature type="region of interest" description="Disordered" evidence="1">
    <location>
        <begin position="114"/>
        <end position="149"/>
    </location>
</feature>
<dbReference type="RefSeq" id="XP_018698367.1">
    <property type="nucleotide sequence ID" value="XM_018832488.1"/>
</dbReference>
<keyword evidence="4" id="KW-1185">Reference proteome</keyword>
<feature type="compositionally biased region" description="Polar residues" evidence="1">
    <location>
        <begin position="552"/>
        <end position="563"/>
    </location>
</feature>
<evidence type="ECO:0000313" key="4">
    <source>
        <dbReference type="Proteomes" id="UP000078343"/>
    </source>
</evidence>
<dbReference type="Pfam" id="PF23187">
    <property type="entry name" value="UBX7_N"/>
    <property type="match status" value="1"/>
</dbReference>
<dbReference type="Gene3D" id="3.10.20.90">
    <property type="entry name" value="Phosphatidylinositol 3-kinase Catalytic Subunit, Chain A, domain 1"/>
    <property type="match status" value="1"/>
</dbReference>
<dbReference type="OrthoDB" id="2445133at2759"/>
<feature type="compositionally biased region" description="Basic and acidic residues" evidence="1">
    <location>
        <begin position="297"/>
        <end position="345"/>
    </location>
</feature>
<dbReference type="GO" id="GO:0005783">
    <property type="term" value="C:endoplasmic reticulum"/>
    <property type="evidence" value="ECO:0007669"/>
    <property type="project" value="TreeGrafter"/>
</dbReference>
<feature type="compositionally biased region" description="Pro residues" evidence="1">
    <location>
        <begin position="236"/>
        <end position="252"/>
    </location>
</feature>
<feature type="region of interest" description="Disordered" evidence="1">
    <location>
        <begin position="227"/>
        <end position="361"/>
    </location>
</feature>
<feature type="compositionally biased region" description="Basic and acidic residues" evidence="1">
    <location>
        <begin position="537"/>
        <end position="551"/>
    </location>
</feature>
<dbReference type="SMART" id="SM00166">
    <property type="entry name" value="UBX"/>
    <property type="match status" value="1"/>
</dbReference>
<reference evidence="3 4" key="1">
    <citation type="submission" date="2016-04" db="EMBL/GenBank/DDBJ databases">
        <title>Draft genome of Fonsecaea erecta CBS 125763.</title>
        <authorList>
            <person name="Weiss V.A."/>
            <person name="Vicente V.A."/>
            <person name="Raittz R.T."/>
            <person name="Moreno L.F."/>
            <person name="De Souza E.M."/>
            <person name="Pedrosa F.O."/>
            <person name="Steffens M.B."/>
            <person name="Faoro H."/>
            <person name="Tadra-Sfeir M.Z."/>
            <person name="Najafzadeh M.J."/>
            <person name="Felipe M.S."/>
            <person name="Teixeira M."/>
            <person name="Sun J."/>
            <person name="Xi L."/>
            <person name="Gomes R."/>
            <person name="De Azevedo C.M."/>
            <person name="Salgado C.G."/>
            <person name="Da Silva M.B."/>
            <person name="Nascimento M.F."/>
            <person name="Queiroz-Telles F."/>
            <person name="Attili D.S."/>
            <person name="Gorbushina A."/>
        </authorList>
    </citation>
    <scope>NUCLEOTIDE SEQUENCE [LARGE SCALE GENOMIC DNA]</scope>
    <source>
        <strain evidence="3 4">CBS 125763</strain>
    </source>
</reference>
<dbReference type="PANTHER" id="PTHR46424:SF1">
    <property type="entry name" value="UBX DOMAIN-CONTAINING PROTEIN 4"/>
    <property type="match status" value="1"/>
</dbReference>